<evidence type="ECO:0000313" key="3">
    <source>
        <dbReference type="Proteomes" id="UP000076738"/>
    </source>
</evidence>
<reference evidence="2 3" key="1">
    <citation type="journal article" date="2016" name="Mol. Biol. Evol.">
        <title>Comparative Genomics of Early-Diverging Mushroom-Forming Fungi Provides Insights into the Origins of Lignocellulose Decay Capabilities.</title>
        <authorList>
            <person name="Nagy L.G."/>
            <person name="Riley R."/>
            <person name="Tritt A."/>
            <person name="Adam C."/>
            <person name="Daum C."/>
            <person name="Floudas D."/>
            <person name="Sun H."/>
            <person name="Yadav J.S."/>
            <person name="Pangilinan J."/>
            <person name="Larsson K.H."/>
            <person name="Matsuura K."/>
            <person name="Barry K."/>
            <person name="Labutti K."/>
            <person name="Kuo R."/>
            <person name="Ohm R.A."/>
            <person name="Bhattacharya S.S."/>
            <person name="Shirouzu T."/>
            <person name="Yoshinaga Y."/>
            <person name="Martin F.M."/>
            <person name="Grigoriev I.V."/>
            <person name="Hibbett D.S."/>
        </authorList>
    </citation>
    <scope>NUCLEOTIDE SEQUENCE [LARGE SCALE GENOMIC DNA]</scope>
    <source>
        <strain evidence="2 3">TUFC12733</strain>
    </source>
</reference>
<feature type="compositionally biased region" description="Polar residues" evidence="1">
    <location>
        <begin position="8"/>
        <end position="22"/>
    </location>
</feature>
<feature type="compositionally biased region" description="Polar residues" evidence="1">
    <location>
        <begin position="135"/>
        <end position="164"/>
    </location>
</feature>
<proteinExistence type="predicted"/>
<feature type="compositionally biased region" description="Polar residues" evidence="1">
    <location>
        <begin position="434"/>
        <end position="459"/>
    </location>
</feature>
<feature type="compositionally biased region" description="Polar residues" evidence="1">
    <location>
        <begin position="221"/>
        <end position="233"/>
    </location>
</feature>
<evidence type="ECO:0000313" key="2">
    <source>
        <dbReference type="EMBL" id="KZO93600.1"/>
    </source>
</evidence>
<dbReference type="OrthoDB" id="3359655at2759"/>
<feature type="compositionally biased region" description="Basic and acidic residues" evidence="1">
    <location>
        <begin position="74"/>
        <end position="116"/>
    </location>
</feature>
<feature type="region of interest" description="Disordered" evidence="1">
    <location>
        <begin position="1"/>
        <end position="171"/>
    </location>
</feature>
<organism evidence="2 3">
    <name type="scientific">Calocera viscosa (strain TUFC12733)</name>
    <dbReference type="NCBI Taxonomy" id="1330018"/>
    <lineage>
        <taxon>Eukaryota</taxon>
        <taxon>Fungi</taxon>
        <taxon>Dikarya</taxon>
        <taxon>Basidiomycota</taxon>
        <taxon>Agaricomycotina</taxon>
        <taxon>Dacrymycetes</taxon>
        <taxon>Dacrymycetales</taxon>
        <taxon>Dacrymycetaceae</taxon>
        <taxon>Calocera</taxon>
    </lineage>
</organism>
<feature type="compositionally biased region" description="Basic and acidic residues" evidence="1">
    <location>
        <begin position="386"/>
        <end position="403"/>
    </location>
</feature>
<name>A0A167JHH6_CALVF</name>
<evidence type="ECO:0000256" key="1">
    <source>
        <dbReference type="SAM" id="MobiDB-lite"/>
    </source>
</evidence>
<feature type="compositionally biased region" description="Pro residues" evidence="1">
    <location>
        <begin position="117"/>
        <end position="127"/>
    </location>
</feature>
<dbReference type="EMBL" id="KV417300">
    <property type="protein sequence ID" value="KZO93600.1"/>
    <property type="molecule type" value="Genomic_DNA"/>
</dbReference>
<feature type="compositionally biased region" description="Pro residues" evidence="1">
    <location>
        <begin position="506"/>
        <end position="518"/>
    </location>
</feature>
<feature type="compositionally biased region" description="Low complexity" evidence="1">
    <location>
        <begin position="23"/>
        <end position="39"/>
    </location>
</feature>
<protein>
    <submittedName>
        <fullName evidence="2">Uncharacterized protein</fullName>
    </submittedName>
</protein>
<feature type="compositionally biased region" description="Basic and acidic residues" evidence="1">
    <location>
        <begin position="302"/>
        <end position="311"/>
    </location>
</feature>
<feature type="compositionally biased region" description="Low complexity" evidence="1">
    <location>
        <begin position="245"/>
        <end position="263"/>
    </location>
</feature>
<feature type="region of interest" description="Disordered" evidence="1">
    <location>
        <begin position="191"/>
        <end position="272"/>
    </location>
</feature>
<feature type="compositionally biased region" description="Low complexity" evidence="1">
    <location>
        <begin position="288"/>
        <end position="301"/>
    </location>
</feature>
<feature type="region of interest" description="Disordered" evidence="1">
    <location>
        <begin position="629"/>
        <end position="674"/>
    </location>
</feature>
<feature type="compositionally biased region" description="Basic and acidic residues" evidence="1">
    <location>
        <begin position="200"/>
        <end position="220"/>
    </location>
</feature>
<feature type="region of interest" description="Disordered" evidence="1">
    <location>
        <begin position="284"/>
        <end position="523"/>
    </location>
</feature>
<keyword evidence="3" id="KW-1185">Reference proteome</keyword>
<feature type="compositionally biased region" description="Polar residues" evidence="1">
    <location>
        <begin position="408"/>
        <end position="418"/>
    </location>
</feature>
<accession>A0A167JHH6</accession>
<sequence length="674" mass="73450">MSYRRSPAATSISLPSFNSAFRSPSPNSSYPNHSANHSNQMPSHARTDSRGAVGGERPSSGNQLPPLRYMNSGDPRDIREGREEIRRQDSGEGRKRPHEDLEREGGRNQREEEAPVKPEPLSPPGSPYPKRARPNSISSAPQQHQRLSPNNSAHSSSTGPQQAPISPVVAGFAIDPERPVIAMDQVRRSLGLKQQQQEIIQRRKEQAEGARSDREREWLDQHTNSSPHLSQHNAMGLQRSPALSQQRSPGQQPQQPPQSQQRTLPPPTLAARRGPLTASKAASLTIQTTSSGSGSPAYTSSHSRETGETHTLHPHHAYGRPLIGHPTSALRGGVEGFGEVRSAPPQQTRFALPPIGQRPEAARMPSQLAADRSGRPIMSISQTSREMQRERVQDLSTPRDHRAPISSVPLSRSAQRTPSVLRPVQRDREPSPPMTGSTTAVSAISRRQTFDRQSGSQGVSAGHHYPFGGAQGGAPMQTAPLPGRTDILQQQQAAAAASHGRGLPGQYPPPTAGLPPPTAGTSAAAAAAAAQGGSTTNTSNLDNLTPEQRTFLYPFLTFYDSILDSQKLKEWLKKEIERAGRANQSLMDNHHAIERLIGNAVKGVREEFSREREEWERRVATLEKRVRELEGRGMNSTPVIAEKQPATNEKGKESEANGMQVDEPLTEGIRRADL</sequence>
<dbReference type="AlphaFoldDB" id="A0A167JHH6"/>
<dbReference type="Proteomes" id="UP000076738">
    <property type="component" value="Unassembled WGS sequence"/>
</dbReference>
<gene>
    <name evidence="2" type="ORF">CALVIDRAFT_566335</name>
</gene>